<evidence type="ECO:0008006" key="4">
    <source>
        <dbReference type="Google" id="ProtNLM"/>
    </source>
</evidence>
<keyword evidence="1" id="KW-0175">Coiled coil</keyword>
<feature type="coiled-coil region" evidence="1">
    <location>
        <begin position="144"/>
        <end position="179"/>
    </location>
</feature>
<organism evidence="2 3">
    <name type="scientific">Peribacillus simplex</name>
    <dbReference type="NCBI Taxonomy" id="1478"/>
    <lineage>
        <taxon>Bacteria</taxon>
        <taxon>Bacillati</taxon>
        <taxon>Bacillota</taxon>
        <taxon>Bacilli</taxon>
        <taxon>Bacillales</taxon>
        <taxon>Bacillaceae</taxon>
        <taxon>Peribacillus</taxon>
    </lineage>
</organism>
<evidence type="ECO:0000256" key="1">
    <source>
        <dbReference type="SAM" id="Coils"/>
    </source>
</evidence>
<protein>
    <recommendedName>
        <fullName evidence="4">SMI1/KNR4 family protein</fullName>
    </recommendedName>
</protein>
<reference evidence="2 3" key="1">
    <citation type="submission" date="2017-01" db="EMBL/GenBank/DDBJ databases">
        <authorList>
            <person name="Varghese N."/>
            <person name="Submissions S."/>
        </authorList>
    </citation>
    <scope>NUCLEOTIDE SEQUENCE [LARGE SCALE GENOMIC DNA]</scope>
    <source>
        <strain evidence="2 3">RUG2-6</strain>
    </source>
</reference>
<gene>
    <name evidence="2" type="ORF">SAMN05878482_105212</name>
</gene>
<dbReference type="AlphaFoldDB" id="A0A9X8RBA6"/>
<evidence type="ECO:0000313" key="3">
    <source>
        <dbReference type="Proteomes" id="UP000185829"/>
    </source>
</evidence>
<proteinExistence type="predicted"/>
<sequence>MLYGTYTKREKNAYLQVKIIKGEKMSYLGKYMKMPPTFEKLQKLEKVIEKEGYSLADLSLYLQVNFPHYEITPCDVIPFANIGCDGIHYGFLSDFGMVSDLENAFIVCISPMDDFDEHIKIVARNIREFVNLVCKMKDATTISNINLIKEEEQYISLLKELKKEEIEEYEEQANYIVEKIISTFGCEIIEDVYQYVEKDVMTAREQQTMLPTLDGIGIVSFDSINSNHNIYKLEKIMEIDLDDVKSFFNSANTESKLAFISGAQFTYLISDEIELKELVINELIKLGLNDEAGRLKRI</sequence>
<accession>A0A9X8RBA6</accession>
<dbReference type="Proteomes" id="UP000185829">
    <property type="component" value="Unassembled WGS sequence"/>
</dbReference>
<name>A0A9X8RBA6_9BACI</name>
<evidence type="ECO:0000313" key="2">
    <source>
        <dbReference type="EMBL" id="SIR72547.1"/>
    </source>
</evidence>
<dbReference type="EMBL" id="FTMX01000005">
    <property type="protein sequence ID" value="SIR72547.1"/>
    <property type="molecule type" value="Genomic_DNA"/>
</dbReference>
<comment type="caution">
    <text evidence="2">The sequence shown here is derived from an EMBL/GenBank/DDBJ whole genome shotgun (WGS) entry which is preliminary data.</text>
</comment>